<feature type="transmembrane region" description="Helical" evidence="7">
    <location>
        <begin position="356"/>
        <end position="377"/>
    </location>
</feature>
<feature type="transmembrane region" description="Helical" evidence="7">
    <location>
        <begin position="618"/>
        <end position="641"/>
    </location>
</feature>
<evidence type="ECO:0000313" key="8">
    <source>
        <dbReference type="EMBL" id="QDT15635.1"/>
    </source>
</evidence>
<feature type="transmembrane region" description="Helical" evidence="7">
    <location>
        <begin position="126"/>
        <end position="142"/>
    </location>
</feature>
<feature type="transmembrane region" description="Helical" evidence="7">
    <location>
        <begin position="148"/>
        <end position="167"/>
    </location>
</feature>
<keyword evidence="3 7" id="KW-0812">Transmembrane</keyword>
<feature type="transmembrane region" description="Helical" evidence="7">
    <location>
        <begin position="257"/>
        <end position="279"/>
    </location>
</feature>
<feature type="region of interest" description="Disordered" evidence="6">
    <location>
        <begin position="1"/>
        <end position="41"/>
    </location>
</feature>
<dbReference type="PROSITE" id="PS01022">
    <property type="entry name" value="PTR2_1"/>
    <property type="match status" value="1"/>
</dbReference>
<evidence type="ECO:0000256" key="7">
    <source>
        <dbReference type="SAM" id="Phobius"/>
    </source>
</evidence>
<evidence type="ECO:0000313" key="9">
    <source>
        <dbReference type="Proteomes" id="UP000318741"/>
    </source>
</evidence>
<dbReference type="Gene3D" id="1.20.1250.20">
    <property type="entry name" value="MFS general substrate transporter like domains"/>
    <property type="match status" value="3"/>
</dbReference>
<dbReference type="GO" id="GO:0006857">
    <property type="term" value="P:oligopeptide transport"/>
    <property type="evidence" value="ECO:0007669"/>
    <property type="project" value="InterPro"/>
</dbReference>
<feature type="transmembrane region" description="Helical" evidence="7">
    <location>
        <begin position="188"/>
        <end position="209"/>
    </location>
</feature>
<proteinExistence type="inferred from homology"/>
<feature type="transmembrane region" description="Helical" evidence="7">
    <location>
        <begin position="582"/>
        <end position="606"/>
    </location>
</feature>
<dbReference type="Pfam" id="PF00854">
    <property type="entry name" value="PTR2"/>
    <property type="match status" value="3"/>
</dbReference>
<evidence type="ECO:0000256" key="4">
    <source>
        <dbReference type="ARBA" id="ARBA00022989"/>
    </source>
</evidence>
<dbReference type="InterPro" id="IPR036259">
    <property type="entry name" value="MFS_trans_sf"/>
</dbReference>
<comment type="similarity">
    <text evidence="2">Belongs to the major facilitator superfamily. Proton-dependent oligopeptide transporter (POT/PTR) (TC 2.A.17) family.</text>
</comment>
<accession>A0A517P8F1</accession>
<keyword evidence="5 7" id="KW-0472">Membrane</keyword>
<sequence length="705" mass="76096">MDSDSPAPTDLTTGPDGSRGEATTAGPPRDPKTGYRLGPENTSKFPPGIAYIVGNECAERFSFYGMKAILAVFMTEHLMKWGSDEKAVVSEGTATEWVHTFVLAAYAFPIIGAIVSDWFLGKYKTILYLSVLYCFGHLALALDESRVGLFTGLALIAVGTGAIKPCVSAHVGDQFGSRNKHLLSKVFFWFYFSINLGSAVSTILTPILLTQYGPSVAFGVPGVLMAVATLLFWMGRKEFAHVPPGGKEFLKESFSGVGLKALLNLVPIYALVAVFWALFDQTASKWVFQAKSMDLEIAGTELLPSQLQAANPIMVMALIPLMAYGLYPVLHRLLGGDPHDLREPKEKPFLKRGLTPLRKIGIGFLLTAGAFAVSALIEENITGGRVVPYAMQADDGLTTAGTADSDLYRVENVLDGETAGRGWISGELERSADGDFEPEIFVVRLRERRAWELERVEIDATVDPTAYYETKEDDREEGDPPVEVLPAEAFAAREVELLTGESSKGPWSSAGTIVVPEGAATAGIDLPAGTSTEYLMLRVTQNNGGPAVGLGEVRALAAGSSPGADVGNVWPNVAATGYRPNLVWQLLAYLILTAGEVMVSITCLEFSYTQAPNRMKSLVMSVYLLSVASGNFIVVLVNLFINNPDGTSKLPGADYYWFFTGLMLAATLVYLVVAKLYSGRTYVQDERDLQEDHNRGGIDATIADA</sequence>
<dbReference type="EMBL" id="CP036265">
    <property type="protein sequence ID" value="QDT15635.1"/>
    <property type="molecule type" value="Genomic_DNA"/>
</dbReference>
<dbReference type="InterPro" id="IPR000109">
    <property type="entry name" value="POT_fam"/>
</dbReference>
<comment type="subcellular location">
    <subcellularLocation>
        <location evidence="1">Membrane</location>
        <topology evidence="1">Multi-pass membrane protein</topology>
    </subcellularLocation>
</comment>
<dbReference type="AlphaFoldDB" id="A0A517P8F1"/>
<dbReference type="Proteomes" id="UP000318741">
    <property type="component" value="Chromosome"/>
</dbReference>
<evidence type="ECO:0000256" key="3">
    <source>
        <dbReference type="ARBA" id="ARBA00022692"/>
    </source>
</evidence>
<reference evidence="8 9" key="1">
    <citation type="submission" date="2019-02" db="EMBL/GenBank/DDBJ databases">
        <title>Deep-cultivation of Planctomycetes and their phenomic and genomic characterization uncovers novel biology.</title>
        <authorList>
            <person name="Wiegand S."/>
            <person name="Jogler M."/>
            <person name="Boedeker C."/>
            <person name="Pinto D."/>
            <person name="Vollmers J."/>
            <person name="Rivas-Marin E."/>
            <person name="Kohn T."/>
            <person name="Peeters S.H."/>
            <person name="Heuer A."/>
            <person name="Rast P."/>
            <person name="Oberbeckmann S."/>
            <person name="Bunk B."/>
            <person name="Jeske O."/>
            <person name="Meyerdierks A."/>
            <person name="Storesund J.E."/>
            <person name="Kallscheuer N."/>
            <person name="Luecker S."/>
            <person name="Lage O.M."/>
            <person name="Pohl T."/>
            <person name="Merkel B.J."/>
            <person name="Hornburger P."/>
            <person name="Mueller R.-W."/>
            <person name="Bruemmer F."/>
            <person name="Labrenz M."/>
            <person name="Spormann A.M."/>
            <person name="Op den Camp H."/>
            <person name="Overmann J."/>
            <person name="Amann R."/>
            <person name="Jetten M.S.M."/>
            <person name="Mascher T."/>
            <person name="Medema M.H."/>
            <person name="Devos D.P."/>
            <person name="Kaster A.-K."/>
            <person name="Ovreas L."/>
            <person name="Rohde M."/>
            <person name="Galperin M.Y."/>
            <person name="Jogler C."/>
        </authorList>
    </citation>
    <scope>NUCLEOTIDE SEQUENCE [LARGE SCALE GENOMIC DNA]</scope>
    <source>
        <strain evidence="8 9">CA12</strain>
    </source>
</reference>
<dbReference type="PANTHER" id="PTHR11654">
    <property type="entry name" value="OLIGOPEPTIDE TRANSPORTER-RELATED"/>
    <property type="match status" value="1"/>
</dbReference>
<feature type="transmembrane region" description="Helical" evidence="7">
    <location>
        <begin position="215"/>
        <end position="236"/>
    </location>
</feature>
<dbReference type="InterPro" id="IPR018456">
    <property type="entry name" value="PTR2_symporter_CS"/>
</dbReference>
<dbReference type="RefSeq" id="WP_207622182.1">
    <property type="nucleotide sequence ID" value="NZ_CP036265.1"/>
</dbReference>
<gene>
    <name evidence="8" type="primary">yjdL</name>
    <name evidence="8" type="ORF">CA12_17200</name>
</gene>
<evidence type="ECO:0000256" key="5">
    <source>
        <dbReference type="ARBA" id="ARBA00023136"/>
    </source>
</evidence>
<evidence type="ECO:0000256" key="6">
    <source>
        <dbReference type="SAM" id="MobiDB-lite"/>
    </source>
</evidence>
<evidence type="ECO:0000256" key="1">
    <source>
        <dbReference type="ARBA" id="ARBA00004141"/>
    </source>
</evidence>
<keyword evidence="9" id="KW-1185">Reference proteome</keyword>
<dbReference type="SUPFAM" id="SSF103473">
    <property type="entry name" value="MFS general substrate transporter"/>
    <property type="match status" value="2"/>
</dbReference>
<organism evidence="8 9">
    <name type="scientific">Alienimonas californiensis</name>
    <dbReference type="NCBI Taxonomy" id="2527989"/>
    <lineage>
        <taxon>Bacteria</taxon>
        <taxon>Pseudomonadati</taxon>
        <taxon>Planctomycetota</taxon>
        <taxon>Planctomycetia</taxon>
        <taxon>Planctomycetales</taxon>
        <taxon>Planctomycetaceae</taxon>
        <taxon>Alienimonas</taxon>
    </lineage>
</organism>
<protein>
    <submittedName>
        <fullName evidence="8">Putative dipeptide and tripeptide permease YjdL</fullName>
    </submittedName>
</protein>
<dbReference type="GO" id="GO:0016020">
    <property type="term" value="C:membrane"/>
    <property type="evidence" value="ECO:0007669"/>
    <property type="project" value="UniProtKB-SubCell"/>
</dbReference>
<name>A0A517P8F1_9PLAN</name>
<dbReference type="CDD" id="cd17347">
    <property type="entry name" value="MFS_SLC15A1_2_like"/>
    <property type="match status" value="1"/>
</dbReference>
<keyword evidence="4 7" id="KW-1133">Transmembrane helix</keyword>
<dbReference type="GO" id="GO:0022857">
    <property type="term" value="F:transmembrane transporter activity"/>
    <property type="evidence" value="ECO:0007669"/>
    <property type="project" value="InterPro"/>
</dbReference>
<feature type="transmembrane region" description="Helical" evidence="7">
    <location>
        <begin position="313"/>
        <end position="335"/>
    </location>
</feature>
<feature type="transmembrane region" description="Helical" evidence="7">
    <location>
        <begin position="97"/>
        <end position="119"/>
    </location>
</feature>
<feature type="transmembrane region" description="Helical" evidence="7">
    <location>
        <begin position="656"/>
        <end position="677"/>
    </location>
</feature>
<dbReference type="KEGG" id="acaf:CA12_17200"/>
<evidence type="ECO:0000256" key="2">
    <source>
        <dbReference type="ARBA" id="ARBA00005982"/>
    </source>
</evidence>